<dbReference type="Proteomes" id="UP001431429">
    <property type="component" value="Unassembled WGS sequence"/>
</dbReference>
<reference evidence="1" key="1">
    <citation type="submission" date="2022-06" db="EMBL/GenBank/DDBJ databases">
        <title>Genome public.</title>
        <authorList>
            <person name="Sun Q."/>
        </authorList>
    </citation>
    <scope>NUCLEOTIDE SEQUENCE</scope>
    <source>
        <strain evidence="1">CWNU-1</strain>
    </source>
</reference>
<name>A0ABT0UMF8_9ACTN</name>
<gene>
    <name evidence="1" type="ORF">NBG84_10990</name>
</gene>
<sequence>MPQGSAVPIGETARLVPVFDPVLRNLAVQLWKDGDPAGIHGLGETYSCPDDVLDTLGEFLTEAGIRSPTAAEYAVLARELIMLKGGPDAALLTMAEKDPQRFLF</sequence>
<proteinExistence type="predicted"/>
<keyword evidence="2" id="KW-1185">Reference proteome</keyword>
<dbReference type="EMBL" id="JAMQAW010000008">
    <property type="protein sequence ID" value="MCM2388810.1"/>
    <property type="molecule type" value="Genomic_DNA"/>
</dbReference>
<evidence type="ECO:0000313" key="2">
    <source>
        <dbReference type="Proteomes" id="UP001431429"/>
    </source>
</evidence>
<dbReference type="RefSeq" id="WP_250919136.1">
    <property type="nucleotide sequence ID" value="NZ_JAMQAW010000008.1"/>
</dbReference>
<protein>
    <submittedName>
        <fullName evidence="1">Uncharacterized protein</fullName>
    </submittedName>
</protein>
<comment type="caution">
    <text evidence="1">The sequence shown here is derived from an EMBL/GenBank/DDBJ whole genome shotgun (WGS) entry which is preliminary data.</text>
</comment>
<evidence type="ECO:0000313" key="1">
    <source>
        <dbReference type="EMBL" id="MCM2388810.1"/>
    </source>
</evidence>
<organism evidence="1 2">
    <name type="scientific">Streptomyces albipurpureus</name>
    <dbReference type="NCBI Taxonomy" id="2897419"/>
    <lineage>
        <taxon>Bacteria</taxon>
        <taxon>Bacillati</taxon>
        <taxon>Actinomycetota</taxon>
        <taxon>Actinomycetes</taxon>
        <taxon>Kitasatosporales</taxon>
        <taxon>Streptomycetaceae</taxon>
        <taxon>Streptomyces</taxon>
    </lineage>
</organism>
<accession>A0ABT0UMF8</accession>